<dbReference type="InterPro" id="IPR039426">
    <property type="entry name" value="TonB-dep_rcpt-like"/>
</dbReference>
<feature type="domain" description="TonB-dependent receptor plug" evidence="12">
    <location>
        <begin position="50"/>
        <end position="155"/>
    </location>
</feature>
<name>W0AF38_9SPHN</name>
<dbReference type="GO" id="GO:0009279">
    <property type="term" value="C:cell outer membrane"/>
    <property type="evidence" value="ECO:0007669"/>
    <property type="project" value="UniProtKB-SubCell"/>
</dbReference>
<dbReference type="CDD" id="cd01347">
    <property type="entry name" value="ligand_gated_channel"/>
    <property type="match status" value="1"/>
</dbReference>
<evidence type="ECO:0000256" key="9">
    <source>
        <dbReference type="RuleBase" id="RU003357"/>
    </source>
</evidence>
<organism evidence="13 14">
    <name type="scientific">Sphingomonas sanxanigenens DSM 19645 = NX02</name>
    <dbReference type="NCBI Taxonomy" id="1123269"/>
    <lineage>
        <taxon>Bacteria</taxon>
        <taxon>Pseudomonadati</taxon>
        <taxon>Pseudomonadota</taxon>
        <taxon>Alphaproteobacteria</taxon>
        <taxon>Sphingomonadales</taxon>
        <taxon>Sphingomonadaceae</taxon>
        <taxon>Sphingomonas</taxon>
    </lineage>
</organism>
<dbReference type="SUPFAM" id="SSF56935">
    <property type="entry name" value="Porins"/>
    <property type="match status" value="1"/>
</dbReference>
<dbReference type="PANTHER" id="PTHR40980:SF4">
    <property type="entry name" value="TONB-DEPENDENT RECEPTOR-LIKE BETA-BARREL DOMAIN-CONTAINING PROTEIN"/>
    <property type="match status" value="1"/>
</dbReference>
<gene>
    <name evidence="13" type="ORF">NX02_16165</name>
</gene>
<comment type="similarity">
    <text evidence="8 9">Belongs to the TonB-dependent receptor family.</text>
</comment>
<feature type="signal peptide" evidence="10">
    <location>
        <begin position="1"/>
        <end position="23"/>
    </location>
</feature>
<proteinExistence type="inferred from homology"/>
<evidence type="ECO:0000256" key="10">
    <source>
        <dbReference type="SAM" id="SignalP"/>
    </source>
</evidence>
<dbReference type="InterPro" id="IPR010104">
    <property type="entry name" value="TonB_rcpt_bac"/>
</dbReference>
<keyword evidence="4 8" id="KW-0812">Transmembrane</keyword>
<dbReference type="Pfam" id="PF00593">
    <property type="entry name" value="TonB_dep_Rec_b-barrel"/>
    <property type="match status" value="1"/>
</dbReference>
<feature type="domain" description="TonB-dependent receptor-like beta-barrel" evidence="11">
    <location>
        <begin position="369"/>
        <end position="820"/>
    </location>
</feature>
<dbReference type="NCBIfam" id="TIGR01782">
    <property type="entry name" value="TonB-Xanth-Caul"/>
    <property type="match status" value="1"/>
</dbReference>
<dbReference type="Gene3D" id="2.170.130.10">
    <property type="entry name" value="TonB-dependent receptor, plug domain"/>
    <property type="match status" value="1"/>
</dbReference>
<keyword evidence="6 8" id="KW-0472">Membrane</keyword>
<evidence type="ECO:0000256" key="2">
    <source>
        <dbReference type="ARBA" id="ARBA00022448"/>
    </source>
</evidence>
<evidence type="ECO:0000256" key="8">
    <source>
        <dbReference type="PROSITE-ProRule" id="PRU01360"/>
    </source>
</evidence>
<dbReference type="KEGG" id="ssan:NX02_16165"/>
<keyword evidence="5 9" id="KW-0798">TonB box</keyword>
<dbReference type="InterPro" id="IPR036942">
    <property type="entry name" value="Beta-barrel_TonB_sf"/>
</dbReference>
<dbReference type="eggNOG" id="COG4206">
    <property type="taxonomic scope" value="Bacteria"/>
</dbReference>
<keyword evidence="7 8" id="KW-0998">Cell outer membrane</keyword>
<sequence>MAFKSLAIGVSMVALFAGTQAFAQEATETGETEIVVTGQRAQQQRSIEIKRESIGIVDVAASDEIGQLPDKNVAEVIERLPGVGVQYDQGEGRYVAIRGIPSDLNNYTVNGFELGNPDGNTRRLPLDIVSGQLLNRVEVTKAKTAELDGQGIGGTVNLVTQTAFDFKDRFIVSVTAQAGYQTLNEKVPVRADASIGGRFGSDEQFGILVGASYSKRDFQSFGLYPDDWAINGDAARGAAPINIKYNDYNLERERIGGIASFDWQATPSTRLYVRGLYSRFTENEYRQRYRLDFATAAQIEAGTVSFNPDGLTGTSTVTEQRSDLRLEYKEKSVLIGMIGGRTETDDWVFDYGGARSHNEVIEPNQLWQFRGNPGTVDFDFSDRLFTATPRTPLTANGLQFRQYSEQDERGDEYIWTGKLDVTRKLAFGNDSFIRVGGKYRATDKDFDSNNTVYTRGGGSATRFSLGQFDLAGEDVFSYPRKGRPYLITPVIDADRIIDFTADPANSRYFVLDENASLANATLNDLDLSENIAAGYAMANIDFGAITITPGLRVERTELDISGFQLEDGSDVIPVTGERRYTNWLPSMIVRIRPNDEVVVRLAYTRSVGRPNYSDLTPGGSIDTIEGTVSLGNPNLEPYIADALDASAEWYFARGGLISVGAFAKFVQNPIYTETITLFDTVYGGNSYDQLTISQRQNGTSADIVGLELAYRQQFEFLPGFLSGFGLEANATFIDSTLKVDGRGEPAAFPEQSRLLYGAQLFYQKGPIEASVAYHHTGRALIALGGEALTDQYNDDLRRLDAKASFALTPNIRLFVEGQNLTDEPTRQYQGGRRDWIIQNERYGRTYYAGASVQF</sequence>
<dbReference type="InterPro" id="IPR012910">
    <property type="entry name" value="Plug_dom"/>
</dbReference>
<dbReference type="RefSeq" id="WP_025293111.1">
    <property type="nucleotide sequence ID" value="NZ_CP006644.1"/>
</dbReference>
<evidence type="ECO:0000313" key="14">
    <source>
        <dbReference type="Proteomes" id="UP000018851"/>
    </source>
</evidence>
<dbReference type="EMBL" id="CP006644">
    <property type="protein sequence ID" value="AHE54913.1"/>
    <property type="molecule type" value="Genomic_DNA"/>
</dbReference>
<evidence type="ECO:0000259" key="11">
    <source>
        <dbReference type="Pfam" id="PF00593"/>
    </source>
</evidence>
<dbReference type="eggNOG" id="COG1629">
    <property type="taxonomic scope" value="Bacteria"/>
</dbReference>
<dbReference type="PATRIC" id="fig|1123269.5.peg.3163"/>
<accession>W0AF38</accession>
<evidence type="ECO:0000256" key="6">
    <source>
        <dbReference type="ARBA" id="ARBA00023136"/>
    </source>
</evidence>
<dbReference type="PROSITE" id="PS52016">
    <property type="entry name" value="TONB_DEPENDENT_REC_3"/>
    <property type="match status" value="1"/>
</dbReference>
<comment type="subcellular location">
    <subcellularLocation>
        <location evidence="1 8">Cell outer membrane</location>
        <topology evidence="1 8">Multi-pass membrane protein</topology>
    </subcellularLocation>
</comment>
<dbReference type="HOGENOM" id="CLU_006935_1_2_5"/>
<dbReference type="InterPro" id="IPR000531">
    <property type="entry name" value="Beta-barrel_TonB"/>
</dbReference>
<evidence type="ECO:0000313" key="13">
    <source>
        <dbReference type="EMBL" id="AHE54913.1"/>
    </source>
</evidence>
<evidence type="ECO:0000256" key="1">
    <source>
        <dbReference type="ARBA" id="ARBA00004571"/>
    </source>
</evidence>
<keyword evidence="10" id="KW-0732">Signal</keyword>
<keyword evidence="3 8" id="KW-1134">Transmembrane beta strand</keyword>
<reference evidence="13 14" key="1">
    <citation type="submission" date="2013-07" db="EMBL/GenBank/DDBJ databases">
        <title>Completed genome of Sphingomonas sanxanigenens NX02.</title>
        <authorList>
            <person name="Ma T."/>
            <person name="Huang H."/>
            <person name="Wu M."/>
            <person name="Li X."/>
            <person name="Li G."/>
        </authorList>
    </citation>
    <scope>NUCLEOTIDE SEQUENCE [LARGE SCALE GENOMIC DNA]</scope>
    <source>
        <strain evidence="13 14">NX02</strain>
    </source>
</reference>
<evidence type="ECO:0000256" key="4">
    <source>
        <dbReference type="ARBA" id="ARBA00022692"/>
    </source>
</evidence>
<keyword evidence="14" id="KW-1185">Reference proteome</keyword>
<protein>
    <recommendedName>
        <fullName evidence="15">TonB-denpendent receptor</fullName>
    </recommendedName>
</protein>
<evidence type="ECO:0000259" key="12">
    <source>
        <dbReference type="Pfam" id="PF07715"/>
    </source>
</evidence>
<evidence type="ECO:0008006" key="15">
    <source>
        <dbReference type="Google" id="ProtNLM"/>
    </source>
</evidence>
<evidence type="ECO:0000256" key="5">
    <source>
        <dbReference type="ARBA" id="ARBA00023077"/>
    </source>
</evidence>
<dbReference type="Gene3D" id="2.40.170.20">
    <property type="entry name" value="TonB-dependent receptor, beta-barrel domain"/>
    <property type="match status" value="1"/>
</dbReference>
<keyword evidence="2 8" id="KW-0813">Transport</keyword>
<evidence type="ECO:0000256" key="7">
    <source>
        <dbReference type="ARBA" id="ARBA00023237"/>
    </source>
</evidence>
<dbReference type="AlphaFoldDB" id="W0AF38"/>
<dbReference type="Proteomes" id="UP000018851">
    <property type="component" value="Chromosome"/>
</dbReference>
<dbReference type="InterPro" id="IPR037066">
    <property type="entry name" value="Plug_dom_sf"/>
</dbReference>
<dbReference type="STRING" id="1123269.NX02_16165"/>
<feature type="chain" id="PRO_5004785536" description="TonB-denpendent receptor" evidence="10">
    <location>
        <begin position="24"/>
        <end position="854"/>
    </location>
</feature>
<dbReference type="Pfam" id="PF07715">
    <property type="entry name" value="Plug"/>
    <property type="match status" value="1"/>
</dbReference>
<dbReference type="PANTHER" id="PTHR40980">
    <property type="entry name" value="PLUG DOMAIN-CONTAINING PROTEIN"/>
    <property type="match status" value="1"/>
</dbReference>
<evidence type="ECO:0000256" key="3">
    <source>
        <dbReference type="ARBA" id="ARBA00022452"/>
    </source>
</evidence>